<dbReference type="PANTHER" id="PTHR30383:SF5">
    <property type="entry name" value="SGNH HYDROLASE-TYPE ESTERASE DOMAIN-CONTAINING PROTEIN"/>
    <property type="match status" value="1"/>
</dbReference>
<dbReference type="GO" id="GO:0004622">
    <property type="term" value="F:phosphatidylcholine lysophospholipase activity"/>
    <property type="evidence" value="ECO:0007669"/>
    <property type="project" value="TreeGrafter"/>
</dbReference>
<sequence length="412" mass="46354">MKLATTILLVLIITLFTTSVYAETGKVQLVWRNAQDAVMYELEIADGLIHGPKEAPEEKVVYTTTAIYTPGVEISLAELDGQDINQLYYRVRPLDLEKNPVGSFSKPMAVSKGIFNPEKPTPTVSQKKRPSLLYPVYSWIPVLGAERYEIEVTSRVPENPNGTEPSQFRVRSYSMDSGFDYYDYEAFREAGRYYWRVIAYDSENQPIGTYSNAVRFKVNTTGYRWATFGDSITHGGGAVSNPPSDERFDYSYYLPFTVKNLGRSGDTAAMLVERFDNDVLPFQPKYLFILGGSNSIRGGASGEEVIDSLSTIKQKCQDNGIVPIFLTLPPVNPERIELVFNQPTADNWQEELAKVNEFLRTQEYVIDIYPVLADENGLLPVKYAQDGLHPDISGKKVIAAQVNEFLVKNNLR</sequence>
<dbReference type="InterPro" id="IPR013783">
    <property type="entry name" value="Ig-like_fold"/>
</dbReference>
<accession>A0A644TNN7</accession>
<dbReference type="Pfam" id="PF13472">
    <property type="entry name" value="Lipase_GDSL_2"/>
    <property type="match status" value="1"/>
</dbReference>
<dbReference type="InterPro" id="IPR051532">
    <property type="entry name" value="Ester_Hydrolysis_Enzymes"/>
</dbReference>
<protein>
    <recommendedName>
        <fullName evidence="1">SGNH hydrolase-type esterase domain-containing protein</fullName>
    </recommendedName>
</protein>
<dbReference type="AlphaFoldDB" id="A0A644TNN7"/>
<proteinExistence type="predicted"/>
<name>A0A644TNN7_9ZZZZ</name>
<evidence type="ECO:0000259" key="1">
    <source>
        <dbReference type="Pfam" id="PF13472"/>
    </source>
</evidence>
<comment type="caution">
    <text evidence="2">The sequence shown here is derived from an EMBL/GenBank/DDBJ whole genome shotgun (WGS) entry which is preliminary data.</text>
</comment>
<dbReference type="InterPro" id="IPR036514">
    <property type="entry name" value="SGNH_hydro_sf"/>
</dbReference>
<organism evidence="2">
    <name type="scientific">bioreactor metagenome</name>
    <dbReference type="NCBI Taxonomy" id="1076179"/>
    <lineage>
        <taxon>unclassified sequences</taxon>
        <taxon>metagenomes</taxon>
        <taxon>ecological metagenomes</taxon>
    </lineage>
</organism>
<feature type="domain" description="SGNH hydrolase-type esterase" evidence="1">
    <location>
        <begin position="228"/>
        <end position="395"/>
    </location>
</feature>
<dbReference type="InterPro" id="IPR013830">
    <property type="entry name" value="SGNH_hydro"/>
</dbReference>
<dbReference type="EMBL" id="VSSQ01000039">
    <property type="protein sequence ID" value="MPL68027.1"/>
    <property type="molecule type" value="Genomic_DNA"/>
</dbReference>
<gene>
    <name evidence="2" type="ORF">SDC9_13731</name>
</gene>
<dbReference type="SUPFAM" id="SSF52266">
    <property type="entry name" value="SGNH hydrolase"/>
    <property type="match status" value="1"/>
</dbReference>
<dbReference type="Gene3D" id="2.60.40.10">
    <property type="entry name" value="Immunoglobulins"/>
    <property type="match status" value="1"/>
</dbReference>
<dbReference type="PANTHER" id="PTHR30383">
    <property type="entry name" value="THIOESTERASE 1/PROTEASE 1/LYSOPHOSPHOLIPASE L1"/>
    <property type="match status" value="1"/>
</dbReference>
<evidence type="ECO:0000313" key="2">
    <source>
        <dbReference type="EMBL" id="MPL68027.1"/>
    </source>
</evidence>
<dbReference type="Gene3D" id="3.40.50.1110">
    <property type="entry name" value="SGNH hydrolase"/>
    <property type="match status" value="1"/>
</dbReference>
<reference evidence="2" key="1">
    <citation type="submission" date="2019-08" db="EMBL/GenBank/DDBJ databases">
        <authorList>
            <person name="Kucharzyk K."/>
            <person name="Murdoch R.W."/>
            <person name="Higgins S."/>
            <person name="Loffler F."/>
        </authorList>
    </citation>
    <scope>NUCLEOTIDE SEQUENCE</scope>
</reference>